<organism evidence="8 9">
    <name type="scientific">Chryseolinea lacunae</name>
    <dbReference type="NCBI Taxonomy" id="2801331"/>
    <lineage>
        <taxon>Bacteria</taxon>
        <taxon>Pseudomonadati</taxon>
        <taxon>Bacteroidota</taxon>
        <taxon>Cytophagia</taxon>
        <taxon>Cytophagales</taxon>
        <taxon>Fulvivirgaceae</taxon>
        <taxon>Chryseolinea</taxon>
    </lineage>
</organism>
<comment type="caution">
    <text evidence="8">The sequence shown here is derived from an EMBL/GenBank/DDBJ whole genome shotgun (WGS) entry which is preliminary data.</text>
</comment>
<keyword evidence="5 6" id="KW-0157">Chromophore</keyword>
<dbReference type="InterPro" id="IPR002081">
    <property type="entry name" value="Cryptochrome/DNA_photolyase_1"/>
</dbReference>
<keyword evidence="9" id="KW-1185">Reference proteome</keyword>
<proteinExistence type="inferred from homology"/>
<comment type="cofactor">
    <cofactor evidence="2">
        <name>FAD</name>
        <dbReference type="ChEBI" id="CHEBI:57692"/>
    </cofactor>
</comment>
<dbReference type="InterPro" id="IPR036155">
    <property type="entry name" value="Crypto/Photolyase_N_sf"/>
</dbReference>
<dbReference type="Proteomes" id="UP000613030">
    <property type="component" value="Unassembled WGS sequence"/>
</dbReference>
<dbReference type="Pfam" id="PF00875">
    <property type="entry name" value="DNA_photolyase"/>
    <property type="match status" value="1"/>
</dbReference>
<dbReference type="InterPro" id="IPR005101">
    <property type="entry name" value="Cryptochr/Photolyase_FAD-bd"/>
</dbReference>
<reference evidence="8 9" key="1">
    <citation type="submission" date="2021-01" db="EMBL/GenBank/DDBJ databases">
        <title>Chryseolinea sp. Jin1 Genome sequencing and assembly.</title>
        <authorList>
            <person name="Kim I."/>
        </authorList>
    </citation>
    <scope>NUCLEOTIDE SEQUENCE [LARGE SCALE GENOMIC DNA]</scope>
    <source>
        <strain evidence="8 9">Jin1</strain>
    </source>
</reference>
<dbReference type="SUPFAM" id="SSF48173">
    <property type="entry name" value="Cryptochrome/photolyase FAD-binding domain"/>
    <property type="match status" value="1"/>
</dbReference>
<dbReference type="EMBL" id="JAERRB010000001">
    <property type="protein sequence ID" value="MBL0739708.1"/>
    <property type="molecule type" value="Genomic_DNA"/>
</dbReference>
<dbReference type="InterPro" id="IPR006050">
    <property type="entry name" value="DNA_photolyase_N"/>
</dbReference>
<comment type="similarity">
    <text evidence="6">Belongs to the DNA photolyase family.</text>
</comment>
<dbReference type="PROSITE" id="PS00691">
    <property type="entry name" value="DNA_PHOTOLYASES_1_2"/>
    <property type="match status" value="1"/>
</dbReference>
<dbReference type="Gene3D" id="3.40.50.620">
    <property type="entry name" value="HUPs"/>
    <property type="match status" value="1"/>
</dbReference>
<sequence>MKSSLLAAARAVTPSVTLFWFRRDLRLQDNAGLYYALKENKDVLPVFIFDTTILDTLEDKDDARLTFIHQSLEILKQQLEELGSSLLILHGDPVELYKKLNPKAVYTNHDYEPYARARDQRVKEILEAKDIAFRTYKDQVIFEKDEVLKDDGKPYTIFTPYSRKWKAAMKPFYLKSYPTEKYTRHLLKTTPLPFPTLKDLGFVPSTIEFPERVVKKSIVEKYDTQRNFPAIRGTTRLSVHLRFGTVSIRKLAVLARQKNEVWLNELIWRDFYHMILWHFPEVETKAFKPAYDRIVWRNNADEFDAWCHGQTGYPIVDAGMRELNTTGFMHNRVRMVVASFLTKHLLIDWRWGEAYFAKKLLDYDMAANNGGWQWAAGSGCDAAPYFRVFNPHLQTEKFDKDMTYIRKWVPELDTQEYPKPIVDHAFARERVLRVYKEALG</sequence>
<dbReference type="InterPro" id="IPR018394">
    <property type="entry name" value="DNA_photolyase_1_CS_C"/>
</dbReference>
<dbReference type="Gene3D" id="1.10.579.10">
    <property type="entry name" value="DNA Cyclobutane Dipyrimidine Photolyase, subunit A, domain 3"/>
    <property type="match status" value="1"/>
</dbReference>
<name>A0ABS1KKC8_9BACT</name>
<evidence type="ECO:0000256" key="2">
    <source>
        <dbReference type="ARBA" id="ARBA00001974"/>
    </source>
</evidence>
<comment type="cofactor">
    <cofactor evidence="1">
        <name>(6R)-5,10-methylene-5,6,7,8-tetrahydrofolate</name>
        <dbReference type="ChEBI" id="CHEBI:15636"/>
    </cofactor>
</comment>
<evidence type="ECO:0000256" key="3">
    <source>
        <dbReference type="ARBA" id="ARBA00022630"/>
    </source>
</evidence>
<gene>
    <name evidence="8" type="ORF">JI741_00700</name>
</gene>
<dbReference type="InterPro" id="IPR014729">
    <property type="entry name" value="Rossmann-like_a/b/a_fold"/>
</dbReference>
<dbReference type="Pfam" id="PF03441">
    <property type="entry name" value="FAD_binding_7"/>
    <property type="match status" value="1"/>
</dbReference>
<dbReference type="PROSITE" id="PS00394">
    <property type="entry name" value="DNA_PHOTOLYASES_1_1"/>
    <property type="match status" value="1"/>
</dbReference>
<feature type="domain" description="Photolyase/cryptochrome alpha/beta" evidence="7">
    <location>
        <begin position="15"/>
        <end position="141"/>
    </location>
</feature>
<evidence type="ECO:0000313" key="9">
    <source>
        <dbReference type="Proteomes" id="UP000613030"/>
    </source>
</evidence>
<keyword evidence="4 6" id="KW-0274">FAD</keyword>
<dbReference type="RefSeq" id="WP_202006681.1">
    <property type="nucleotide sequence ID" value="NZ_JAERRB010000001.1"/>
</dbReference>
<evidence type="ECO:0000259" key="7">
    <source>
        <dbReference type="PROSITE" id="PS51645"/>
    </source>
</evidence>
<protein>
    <submittedName>
        <fullName evidence="8">Deoxyribodipyrimidine photo-lyase</fullName>
    </submittedName>
</protein>
<dbReference type="PANTHER" id="PTHR11455">
    <property type="entry name" value="CRYPTOCHROME"/>
    <property type="match status" value="1"/>
</dbReference>
<dbReference type="SUPFAM" id="SSF52425">
    <property type="entry name" value="Cryptochrome/photolyase, N-terminal domain"/>
    <property type="match status" value="1"/>
</dbReference>
<evidence type="ECO:0000256" key="4">
    <source>
        <dbReference type="ARBA" id="ARBA00022827"/>
    </source>
</evidence>
<evidence type="ECO:0000256" key="5">
    <source>
        <dbReference type="ARBA" id="ARBA00022991"/>
    </source>
</evidence>
<dbReference type="Gene3D" id="1.25.40.80">
    <property type="match status" value="1"/>
</dbReference>
<evidence type="ECO:0000256" key="6">
    <source>
        <dbReference type="RuleBase" id="RU004182"/>
    </source>
</evidence>
<evidence type="ECO:0000313" key="8">
    <source>
        <dbReference type="EMBL" id="MBL0739708.1"/>
    </source>
</evidence>
<dbReference type="PROSITE" id="PS51645">
    <property type="entry name" value="PHR_CRY_ALPHA_BETA"/>
    <property type="match status" value="1"/>
</dbReference>
<accession>A0ABS1KKC8</accession>
<keyword evidence="3 6" id="KW-0285">Flavoprotein</keyword>
<dbReference type="PRINTS" id="PR00147">
    <property type="entry name" value="DNAPHOTLYASE"/>
</dbReference>
<evidence type="ECO:0000256" key="1">
    <source>
        <dbReference type="ARBA" id="ARBA00001932"/>
    </source>
</evidence>
<dbReference type="InterPro" id="IPR036134">
    <property type="entry name" value="Crypto/Photolyase_FAD-like_sf"/>
</dbReference>
<dbReference type="PANTHER" id="PTHR11455:SF9">
    <property type="entry name" value="CRYPTOCHROME CIRCADIAN CLOCK 5 ISOFORM X1"/>
    <property type="match status" value="1"/>
</dbReference>